<dbReference type="GO" id="GO:0003677">
    <property type="term" value="F:DNA binding"/>
    <property type="evidence" value="ECO:0007669"/>
    <property type="project" value="InterPro"/>
</dbReference>
<dbReference type="OrthoDB" id="429427at2759"/>
<dbReference type="EMBL" id="UYRR01031411">
    <property type="protein sequence ID" value="VDK49875.1"/>
    <property type="molecule type" value="Genomic_DNA"/>
</dbReference>
<gene>
    <name evidence="7" type="ORF">ASIM_LOCUS13505</name>
</gene>
<dbReference type="InterPro" id="IPR059001">
    <property type="entry name" value="STX17_N"/>
</dbReference>
<feature type="compositionally biased region" description="Basic residues" evidence="5">
    <location>
        <begin position="1"/>
        <end position="11"/>
    </location>
</feature>
<protein>
    <submittedName>
        <fullName evidence="9">t-SNARE coiled-coil homology domain-containing protein</fullName>
    </submittedName>
</protein>
<feature type="compositionally biased region" description="Low complexity" evidence="5">
    <location>
        <begin position="163"/>
        <end position="173"/>
    </location>
</feature>
<dbReference type="GO" id="GO:0000390">
    <property type="term" value="P:spliceosomal complex disassembly"/>
    <property type="evidence" value="ECO:0007669"/>
    <property type="project" value="InterPro"/>
</dbReference>
<reference evidence="9" key="1">
    <citation type="submission" date="2017-02" db="UniProtKB">
        <authorList>
            <consortium name="WormBaseParasite"/>
        </authorList>
    </citation>
    <scope>IDENTIFICATION</scope>
</reference>
<evidence type="ECO:0000256" key="5">
    <source>
        <dbReference type="SAM" id="MobiDB-lite"/>
    </source>
</evidence>
<dbReference type="GO" id="GO:0071008">
    <property type="term" value="C:U2-type post-mRNA release spliceosomal complex"/>
    <property type="evidence" value="ECO:0007669"/>
    <property type="project" value="InterPro"/>
</dbReference>
<dbReference type="PANTHER" id="PTHR12214:SF0">
    <property type="entry name" value="LD29489P"/>
    <property type="match status" value="1"/>
</dbReference>
<dbReference type="Pfam" id="PF15458">
    <property type="entry name" value="NTR2"/>
    <property type="match status" value="1"/>
</dbReference>
<dbReference type="Proteomes" id="UP000267096">
    <property type="component" value="Unassembled WGS sequence"/>
</dbReference>
<feature type="compositionally biased region" description="Basic and acidic residues" evidence="5">
    <location>
        <begin position="537"/>
        <end position="549"/>
    </location>
</feature>
<sequence length="1135" mass="129074">MFRKNKSRSNLRQRVCSDDENEKEDAGNAATKNENKPKLSENGSASSHSLATANSDLAKKVTKPQAPPHSQSSASPNTSTTDTQLIPKANSLLSFNDLEGDDVMDFKLRKKDQNKRMEKLAKKAKSLRKKELEEDDNVDEMQKSTQSPKSKSKIKQELLDYHNTSSPSNSSKVNSERIKVEYSSPQRDTDDDVERTTRSKFSTTLGQIPDAQAVYEARKKREKLRMSGASGNIPLDDVQKLKDKSVVRSRLIREDDNDMSDEDDGTGRFYSSKTLVIDEDERRRVEQSHFLSIEQGDNENEQSDEEISKWESEQMKKGVSSYKVELLEQERRRMTEMMGAMVMQQQQNYGYINDENNEPLPMDVDMDIEFDMQQGDSKTGSKVSGHTSNVTLDGILSKLRLRINDRDEALNGREAELDKVEKNLKENRETMVKLKSDEPRLNELFTMYQEIRAFSRDLMECLSEKVDEIKQLETRMYSIRSQRSNKLKKRFRQDVHDVYDECSASANGKLINSIRNQAVMQRASEREARRARRRRNRENTLEGISHEDGLSTDDEETNTEITATQLSINEITEASRLIFVDTLDEFSRIDKIMSRFVDWIGLDEKSFSDAYIQLCIPKLLSPFIRIELISWNPLENDDQLLHQMKWYEQLLTCGSSNADLSGEHSIIVSFIPLCIERIVIPRIADMVKDQWDPLSSKQSGRLSALISTLIDECPTLVPTSRSIKRLLTNIRERIQESIDEDLFVPIYSKQAVENAASGCRAFLDRQFWTAIKLCGCVNKFSTILSEDCLKELVVDGILKRSIQLALQCSLWNDAAIIRKCKAIIKSIPSNWWIKYETALKSLIYVIVQINDEYIYSKNRLNLLFEKFWLRKTSLMFLNVQLQRIGDSGNASSDKRHITRKLDQLLAGLRQILDIRSKLSDQDQERFDQRIEPIRTQIQSVVNTLNLVCASDDNDNENSAGDLGCSPKEELISGKNFNDGRNIYADLYEQQTSAAARAQSGPEQMRTQAQIRADELRLKAEQARMDAEESKRLAADIQDLNEIMIDLGQLVHNLLQSQHEIVDSIEENVERSRHHVEAGHRNLKKAQSSQSAKYPLVAAAVGSVALGGPIGIAAGSTIAGVCAAVGGAIAGEWYRY</sequence>
<dbReference type="AlphaFoldDB" id="A0A0M3JZW3"/>
<dbReference type="GO" id="GO:0016020">
    <property type="term" value="C:membrane"/>
    <property type="evidence" value="ECO:0007669"/>
    <property type="project" value="InterPro"/>
</dbReference>
<dbReference type="PROSITE" id="PS50192">
    <property type="entry name" value="T_SNARE"/>
    <property type="match status" value="1"/>
</dbReference>
<keyword evidence="8" id="KW-1185">Reference proteome</keyword>
<dbReference type="SMART" id="SM00397">
    <property type="entry name" value="t_SNARE"/>
    <property type="match status" value="1"/>
</dbReference>
<feature type="compositionally biased region" description="Polar residues" evidence="5">
    <location>
        <begin position="41"/>
        <end position="55"/>
    </location>
</feature>
<dbReference type="SUPFAM" id="SSF47661">
    <property type="entry name" value="t-snare proteins"/>
    <property type="match status" value="1"/>
</dbReference>
<dbReference type="WBParaSite" id="ASIM_0001407701-mRNA-1">
    <property type="protein sequence ID" value="ASIM_0001407701-mRNA-1"/>
    <property type="gene ID" value="ASIM_0001407701"/>
</dbReference>
<evidence type="ECO:0000256" key="3">
    <source>
        <dbReference type="ARBA" id="ARBA00023242"/>
    </source>
</evidence>
<evidence type="ECO:0000256" key="2">
    <source>
        <dbReference type="ARBA" id="ARBA00010801"/>
    </source>
</evidence>
<evidence type="ECO:0000256" key="4">
    <source>
        <dbReference type="SAM" id="Coils"/>
    </source>
</evidence>
<dbReference type="GO" id="GO:0016192">
    <property type="term" value="P:vesicle-mediated transport"/>
    <property type="evidence" value="ECO:0007669"/>
    <property type="project" value="InterPro"/>
</dbReference>
<dbReference type="Pfam" id="PF07842">
    <property type="entry name" value="GCFC"/>
    <property type="match status" value="1"/>
</dbReference>
<reference evidence="7 8" key="2">
    <citation type="submission" date="2018-11" db="EMBL/GenBank/DDBJ databases">
        <authorList>
            <consortium name="Pathogen Informatics"/>
        </authorList>
    </citation>
    <scope>NUCLEOTIDE SEQUENCE [LARGE SCALE GENOMIC DNA]</scope>
</reference>
<comment type="similarity">
    <text evidence="2">Belongs to the GCF family.</text>
</comment>
<evidence type="ECO:0000259" key="6">
    <source>
        <dbReference type="PROSITE" id="PS50192"/>
    </source>
</evidence>
<dbReference type="Gene3D" id="1.20.5.110">
    <property type="match status" value="1"/>
</dbReference>
<feature type="coiled-coil region" evidence="4">
    <location>
        <begin position="410"/>
        <end position="437"/>
    </location>
</feature>
<dbReference type="Pfam" id="PF05739">
    <property type="entry name" value="SNARE"/>
    <property type="match status" value="1"/>
</dbReference>
<dbReference type="Pfam" id="PF26585">
    <property type="entry name" value="STX17_N"/>
    <property type="match status" value="1"/>
</dbReference>
<name>A0A0M3JZW3_ANISI</name>
<dbReference type="InterPro" id="IPR022783">
    <property type="entry name" value="GCFC_dom"/>
</dbReference>
<feature type="region of interest" description="Disordered" evidence="5">
    <location>
        <begin position="1"/>
        <end position="205"/>
    </location>
</feature>
<evidence type="ECO:0000256" key="1">
    <source>
        <dbReference type="ARBA" id="ARBA00004123"/>
    </source>
</evidence>
<dbReference type="InterPro" id="IPR000727">
    <property type="entry name" value="T_SNARE_dom"/>
</dbReference>
<keyword evidence="4" id="KW-0175">Coiled coil</keyword>
<dbReference type="SUPFAM" id="SSF58038">
    <property type="entry name" value="SNARE fusion complex"/>
    <property type="match status" value="1"/>
</dbReference>
<accession>A0A0M3JZW3</accession>
<comment type="subcellular location">
    <subcellularLocation>
        <location evidence="1">Nucleus</location>
    </subcellularLocation>
</comment>
<dbReference type="InterPro" id="IPR012890">
    <property type="entry name" value="GCFC2-like"/>
</dbReference>
<feature type="coiled-coil region" evidence="4">
    <location>
        <begin position="1005"/>
        <end position="1032"/>
    </location>
</feature>
<dbReference type="PANTHER" id="PTHR12214">
    <property type="entry name" value="GC-RICH SEQUENCE DNA-BINDING FACTOR"/>
    <property type="match status" value="1"/>
</dbReference>
<proteinExistence type="inferred from homology"/>
<feature type="region of interest" description="Disordered" evidence="5">
    <location>
        <begin position="521"/>
        <end position="556"/>
    </location>
</feature>
<feature type="domain" description="T-SNARE coiled-coil homology" evidence="6">
    <location>
        <begin position="1045"/>
        <end position="1085"/>
    </location>
</feature>
<evidence type="ECO:0000313" key="7">
    <source>
        <dbReference type="EMBL" id="VDK49875.1"/>
    </source>
</evidence>
<evidence type="ECO:0000313" key="8">
    <source>
        <dbReference type="Proteomes" id="UP000267096"/>
    </source>
</evidence>
<organism evidence="9">
    <name type="scientific">Anisakis simplex</name>
    <name type="common">Herring worm</name>
    <dbReference type="NCBI Taxonomy" id="6269"/>
    <lineage>
        <taxon>Eukaryota</taxon>
        <taxon>Metazoa</taxon>
        <taxon>Ecdysozoa</taxon>
        <taxon>Nematoda</taxon>
        <taxon>Chromadorea</taxon>
        <taxon>Rhabditida</taxon>
        <taxon>Spirurina</taxon>
        <taxon>Ascaridomorpha</taxon>
        <taxon>Ascaridoidea</taxon>
        <taxon>Anisakidae</taxon>
        <taxon>Anisakis</taxon>
        <taxon>Anisakis simplex complex</taxon>
    </lineage>
</organism>
<dbReference type="InterPro" id="IPR028211">
    <property type="entry name" value="Ntr2"/>
</dbReference>
<keyword evidence="3" id="KW-0539">Nucleus</keyword>
<evidence type="ECO:0000313" key="9">
    <source>
        <dbReference type="WBParaSite" id="ASIM_0001407701-mRNA-1"/>
    </source>
</evidence>
<dbReference type="InterPro" id="IPR010989">
    <property type="entry name" value="SNARE"/>
</dbReference>